<sequence>MKQVYIEVPLFIVIIFIAMVFMGESFNKPKMTFNHTKLNEVSLCTETKTCLAEARVLEISKAKRNPVTKIKSYLRQKLY</sequence>
<keyword evidence="1" id="KW-0812">Transmembrane</keyword>
<reference evidence="2 3" key="1">
    <citation type="submission" date="2014-01" db="EMBL/GenBank/DDBJ databases">
        <authorList>
            <person name="Durkin A.S."/>
            <person name="McCorrison J."/>
            <person name="Torralba M."/>
            <person name="Gillis M."/>
            <person name="Haft D.H."/>
            <person name="Methe B."/>
            <person name="Sutton G."/>
            <person name="Nelson K.E."/>
        </authorList>
    </citation>
    <scope>NUCLEOTIDE SEQUENCE [LARGE SCALE GENOMIC DNA]</scope>
    <source>
        <strain evidence="2 3">205/92</strain>
    </source>
</reference>
<evidence type="ECO:0000256" key="1">
    <source>
        <dbReference type="SAM" id="Phobius"/>
    </source>
</evidence>
<name>A0AAV3M6S7_9GAMM</name>
<dbReference type="EMBL" id="JALD01000039">
    <property type="protein sequence ID" value="EUD11538.1"/>
    <property type="molecule type" value="Genomic_DNA"/>
</dbReference>
<feature type="transmembrane region" description="Helical" evidence="1">
    <location>
        <begin position="6"/>
        <end position="23"/>
    </location>
</feature>
<dbReference type="AlphaFoldDB" id="A0AAV3M6S7"/>
<dbReference type="Proteomes" id="UP000022311">
    <property type="component" value="Unassembled WGS sequence"/>
</dbReference>
<protein>
    <submittedName>
        <fullName evidence="2">Uncharacterized protein</fullName>
    </submittedName>
</protein>
<evidence type="ECO:0000313" key="2">
    <source>
        <dbReference type="EMBL" id="EUD11538.1"/>
    </source>
</evidence>
<organism evidence="2 3">
    <name type="scientific">Providencia alcalifaciens 205/92</name>
    <dbReference type="NCBI Taxonomy" id="1256988"/>
    <lineage>
        <taxon>Bacteria</taxon>
        <taxon>Pseudomonadati</taxon>
        <taxon>Pseudomonadota</taxon>
        <taxon>Gammaproteobacteria</taxon>
        <taxon>Enterobacterales</taxon>
        <taxon>Morganellaceae</taxon>
        <taxon>Providencia</taxon>
    </lineage>
</organism>
<keyword evidence="1" id="KW-1133">Transmembrane helix</keyword>
<evidence type="ECO:0000313" key="3">
    <source>
        <dbReference type="Proteomes" id="UP000022311"/>
    </source>
</evidence>
<keyword evidence="1" id="KW-0472">Membrane</keyword>
<comment type="caution">
    <text evidence="2">The sequence shown here is derived from an EMBL/GenBank/DDBJ whole genome shotgun (WGS) entry which is preliminary data.</text>
</comment>
<gene>
    <name evidence="2" type="ORF">HMPREF1563_0724</name>
</gene>
<proteinExistence type="predicted"/>
<accession>A0AAV3M6S7</accession>
<dbReference type="RefSeq" id="WP_006661397.1">
    <property type="nucleotide sequence ID" value="NZ_JALD01000039.1"/>
</dbReference>